<dbReference type="Proteomes" id="UP001472677">
    <property type="component" value="Unassembled WGS sequence"/>
</dbReference>
<gene>
    <name evidence="3" type="ORF">V6N12_020300</name>
</gene>
<name>A0ABR2BVT1_9ROSI</name>
<evidence type="ECO:0000256" key="2">
    <source>
        <dbReference type="SAM" id="Phobius"/>
    </source>
</evidence>
<protein>
    <submittedName>
        <fullName evidence="3">Uncharacterized protein</fullName>
    </submittedName>
</protein>
<feature type="compositionally biased region" description="Low complexity" evidence="1">
    <location>
        <begin position="354"/>
        <end position="364"/>
    </location>
</feature>
<reference evidence="3 4" key="1">
    <citation type="journal article" date="2024" name="G3 (Bethesda)">
        <title>Genome assembly of Hibiscus sabdariffa L. provides insights into metabolisms of medicinal natural products.</title>
        <authorList>
            <person name="Kim T."/>
        </authorList>
    </citation>
    <scope>NUCLEOTIDE SEQUENCE [LARGE SCALE GENOMIC DNA]</scope>
    <source>
        <strain evidence="3">TK-2024</strain>
        <tissue evidence="3">Old leaves</tissue>
    </source>
</reference>
<keyword evidence="4" id="KW-1185">Reference proteome</keyword>
<proteinExistence type="predicted"/>
<comment type="caution">
    <text evidence="3">The sequence shown here is derived from an EMBL/GenBank/DDBJ whole genome shotgun (WGS) entry which is preliminary data.</text>
</comment>
<feature type="transmembrane region" description="Helical" evidence="2">
    <location>
        <begin position="149"/>
        <end position="172"/>
    </location>
</feature>
<feature type="transmembrane region" description="Helical" evidence="2">
    <location>
        <begin position="184"/>
        <end position="213"/>
    </location>
</feature>
<keyword evidence="2" id="KW-0472">Membrane</keyword>
<accession>A0ABR2BVT1</accession>
<keyword evidence="2" id="KW-0812">Transmembrane</keyword>
<feature type="region of interest" description="Disordered" evidence="1">
    <location>
        <begin position="335"/>
        <end position="370"/>
    </location>
</feature>
<feature type="region of interest" description="Disordered" evidence="1">
    <location>
        <begin position="387"/>
        <end position="449"/>
    </location>
</feature>
<evidence type="ECO:0000313" key="3">
    <source>
        <dbReference type="EMBL" id="KAK8510760.1"/>
    </source>
</evidence>
<feature type="compositionally biased region" description="Low complexity" evidence="1">
    <location>
        <begin position="388"/>
        <end position="407"/>
    </location>
</feature>
<evidence type="ECO:0000313" key="4">
    <source>
        <dbReference type="Proteomes" id="UP001472677"/>
    </source>
</evidence>
<organism evidence="3 4">
    <name type="scientific">Hibiscus sabdariffa</name>
    <name type="common">roselle</name>
    <dbReference type="NCBI Taxonomy" id="183260"/>
    <lineage>
        <taxon>Eukaryota</taxon>
        <taxon>Viridiplantae</taxon>
        <taxon>Streptophyta</taxon>
        <taxon>Embryophyta</taxon>
        <taxon>Tracheophyta</taxon>
        <taxon>Spermatophyta</taxon>
        <taxon>Magnoliopsida</taxon>
        <taxon>eudicotyledons</taxon>
        <taxon>Gunneridae</taxon>
        <taxon>Pentapetalae</taxon>
        <taxon>rosids</taxon>
        <taxon>malvids</taxon>
        <taxon>Malvales</taxon>
        <taxon>Malvaceae</taxon>
        <taxon>Malvoideae</taxon>
        <taxon>Hibiscus</taxon>
    </lineage>
</organism>
<dbReference type="EMBL" id="JBBPBM010000082">
    <property type="protein sequence ID" value="KAK8510760.1"/>
    <property type="molecule type" value="Genomic_DNA"/>
</dbReference>
<evidence type="ECO:0000256" key="1">
    <source>
        <dbReference type="SAM" id="MobiDB-lite"/>
    </source>
</evidence>
<sequence>MEDDVLLVILSVFTPSSAMPFCPREARLVDGGWDSNVFGTAVCQPLVDIGQVCWLHRDGLVQFCWPNHGGPVQSRLQHHGGPVQFPWQHRDGSGWQCCVAGPVDGAGACWLGLARPVLGAWLWPPLGLCPPLQHPCAKHFPRSDVGLPLLAWTAGWACSIAVVGVVNAGMLVWCASSGMSMPLLAAMIALVVGSMLSRPVTVSGAVFACLAWHPHLFSWCASKIPGAATLSFARPKVASFPRPNTLVTVEAFLAKGSMNRPLLDLGTPAPMAFGGCLCNGCPSELFADWLTLLRVEGQKFQYGAWLRAPLPKRSAARPRGRLSLVDDGHEAPAVAEPLDSTLDPPAQVTDAAAQSDPSTQSVPVVPTPVDPVAPEVATPVVRAGSVESSVAAPGGRAASAAPSSAAPMVRQGPTAPASAAPMVRQGPTAPASAAPVVRKSPAPAVRKGPVVPASAAPVVRKGQAVPTTAAPVVRKGSAALNVAAPRGAYAPTS</sequence>
<keyword evidence="2" id="KW-1133">Transmembrane helix</keyword>